<dbReference type="Proteomes" id="UP000646152">
    <property type="component" value="Unassembled WGS sequence"/>
</dbReference>
<keyword evidence="5" id="KW-1185">Reference proteome</keyword>
<evidence type="ECO:0000313" key="5">
    <source>
        <dbReference type="Proteomes" id="UP000646152"/>
    </source>
</evidence>
<organism evidence="4 5">
    <name type="scientific">Oceanisphaera marina</name>
    <dbReference type="NCBI Taxonomy" id="2017550"/>
    <lineage>
        <taxon>Bacteria</taxon>
        <taxon>Pseudomonadati</taxon>
        <taxon>Pseudomonadota</taxon>
        <taxon>Gammaproteobacteria</taxon>
        <taxon>Aeromonadales</taxon>
        <taxon>Aeromonadaceae</taxon>
        <taxon>Oceanisphaera</taxon>
    </lineage>
</organism>
<evidence type="ECO:0000256" key="2">
    <source>
        <dbReference type="ARBA" id="ARBA00022801"/>
    </source>
</evidence>
<protein>
    <submittedName>
        <fullName evidence="4">Carboxylesterase</fullName>
    </submittedName>
</protein>
<accession>A0ABQ1ICI1</accession>
<dbReference type="PANTHER" id="PTHR10655:SF17">
    <property type="entry name" value="LYSOPHOSPHOLIPASE-LIKE PROTEIN 1"/>
    <property type="match status" value="1"/>
</dbReference>
<feature type="domain" description="Phospholipase/carboxylesterase/thioesterase" evidence="3">
    <location>
        <begin position="12"/>
        <end position="217"/>
    </location>
</feature>
<dbReference type="PANTHER" id="PTHR10655">
    <property type="entry name" value="LYSOPHOSPHOLIPASE-RELATED"/>
    <property type="match status" value="1"/>
</dbReference>
<dbReference type="InterPro" id="IPR050565">
    <property type="entry name" value="LYPA1-2/EST-like"/>
</dbReference>
<reference evidence="5" key="1">
    <citation type="journal article" date="2019" name="Int. J. Syst. Evol. Microbiol.">
        <title>The Global Catalogue of Microorganisms (GCM) 10K type strain sequencing project: providing services to taxonomists for standard genome sequencing and annotation.</title>
        <authorList>
            <consortium name="The Broad Institute Genomics Platform"/>
            <consortium name="The Broad Institute Genome Sequencing Center for Infectious Disease"/>
            <person name="Wu L."/>
            <person name="Ma J."/>
        </authorList>
    </citation>
    <scope>NUCLEOTIDE SEQUENCE [LARGE SCALE GENOMIC DNA]</scope>
    <source>
        <strain evidence="5">CGMCC 1.15923</strain>
    </source>
</reference>
<name>A0ABQ1ICI1_9GAMM</name>
<dbReference type="InterPro" id="IPR003140">
    <property type="entry name" value="PLipase/COase/thioEstase"/>
</dbReference>
<evidence type="ECO:0000313" key="4">
    <source>
        <dbReference type="EMBL" id="GGB33981.1"/>
    </source>
</evidence>
<comment type="similarity">
    <text evidence="1">Belongs to the AB hydrolase superfamily. AB hydrolase 2 family.</text>
</comment>
<dbReference type="SUPFAM" id="SSF53474">
    <property type="entry name" value="alpha/beta-Hydrolases"/>
    <property type="match status" value="1"/>
</dbReference>
<gene>
    <name evidence="4" type="ORF">GCM10011502_03780</name>
</gene>
<proteinExistence type="inferred from homology"/>
<evidence type="ECO:0000256" key="1">
    <source>
        <dbReference type="ARBA" id="ARBA00006499"/>
    </source>
</evidence>
<dbReference type="Pfam" id="PF02230">
    <property type="entry name" value="Abhydrolase_2"/>
    <property type="match status" value="1"/>
</dbReference>
<dbReference type="RefSeq" id="WP_188628395.1">
    <property type="nucleotide sequence ID" value="NZ_BMKE01000002.1"/>
</dbReference>
<sequence length="224" mass="24295">MSTLNVIVKDTAPTPDACVIWLHGLGADGHDFEPIVPELNLPQGSAIRFIFPHAPQIPVTINGGHRMPAWYDILAMNLDREVDERQLRASARAIQALVEQQIAAGIDSRRIVLAGFSQGGAVAYEAALSCDKPLGGLMAMSTYLATGDTLQRHAANSELPILVMHGTRDTVVPAVLGERACQQLQLWGFTPEFHDYSMEHSVCGPQIADIARFLCQCLALKQTA</sequence>
<comment type="caution">
    <text evidence="4">The sequence shown here is derived from an EMBL/GenBank/DDBJ whole genome shotgun (WGS) entry which is preliminary data.</text>
</comment>
<dbReference type="InterPro" id="IPR029058">
    <property type="entry name" value="AB_hydrolase_fold"/>
</dbReference>
<dbReference type="Gene3D" id="3.40.50.1820">
    <property type="entry name" value="alpha/beta hydrolase"/>
    <property type="match status" value="1"/>
</dbReference>
<evidence type="ECO:0000259" key="3">
    <source>
        <dbReference type="Pfam" id="PF02230"/>
    </source>
</evidence>
<keyword evidence="2" id="KW-0378">Hydrolase</keyword>
<dbReference type="EMBL" id="BMKE01000002">
    <property type="protein sequence ID" value="GGB33981.1"/>
    <property type="molecule type" value="Genomic_DNA"/>
</dbReference>